<feature type="region of interest" description="Disordered" evidence="8">
    <location>
        <begin position="536"/>
        <end position="566"/>
    </location>
</feature>
<dbReference type="InterPro" id="IPR020946">
    <property type="entry name" value="Flavin_mOase-like"/>
</dbReference>
<evidence type="ECO:0000256" key="1">
    <source>
        <dbReference type="ARBA" id="ARBA00001974"/>
    </source>
</evidence>
<dbReference type="Proteomes" id="UP000324241">
    <property type="component" value="Unassembled WGS sequence"/>
</dbReference>
<dbReference type="PANTHER" id="PTHR43098:SF3">
    <property type="entry name" value="L-ORNITHINE N(5)-MONOOXYGENASE-RELATED"/>
    <property type="match status" value="1"/>
</dbReference>
<evidence type="ECO:0000256" key="2">
    <source>
        <dbReference type="ARBA" id="ARBA00010139"/>
    </source>
</evidence>
<dbReference type="STRING" id="1220188.A0A4S3JXB4"/>
<dbReference type="Proteomes" id="UP000308092">
    <property type="component" value="Unassembled WGS sequence"/>
</dbReference>
<comment type="cofactor">
    <cofactor evidence="1">
        <name>FAD</name>
        <dbReference type="ChEBI" id="CHEBI:57692"/>
    </cofactor>
</comment>
<dbReference type="InterPro" id="IPR036188">
    <property type="entry name" value="FAD/NAD-bd_sf"/>
</dbReference>
<dbReference type="GO" id="GO:0004499">
    <property type="term" value="F:N,N-dimethylaniline monooxygenase activity"/>
    <property type="evidence" value="ECO:0007669"/>
    <property type="project" value="InterPro"/>
</dbReference>
<evidence type="ECO:0000313" key="12">
    <source>
        <dbReference type="Proteomes" id="UP000324241"/>
    </source>
</evidence>
<dbReference type="GO" id="GO:0050661">
    <property type="term" value="F:NADP binding"/>
    <property type="evidence" value="ECO:0007669"/>
    <property type="project" value="InterPro"/>
</dbReference>
<dbReference type="SUPFAM" id="SSF51905">
    <property type="entry name" value="FAD/NAD(P)-binding domain"/>
    <property type="match status" value="2"/>
</dbReference>
<reference evidence="10 11" key="1">
    <citation type="submission" date="2019-03" db="EMBL/GenBank/DDBJ databases">
        <title>The genome sequence of a newly discovered highly antifungal drug resistant Aspergillus species, Aspergillus tanneri NIH 1004.</title>
        <authorList>
            <person name="Mounaud S."/>
            <person name="Singh I."/>
            <person name="Joardar V."/>
            <person name="Pakala S."/>
            <person name="Pakala S."/>
            <person name="Venepally P."/>
            <person name="Hoover J."/>
            <person name="Nierman W."/>
            <person name="Chung J."/>
            <person name="Losada L."/>
        </authorList>
    </citation>
    <scope>NUCLEOTIDE SEQUENCE [LARGE SCALE GENOMIC DNA]</scope>
    <source>
        <strain evidence="10 11">NIH1004</strain>
    </source>
</reference>
<evidence type="ECO:0000256" key="4">
    <source>
        <dbReference type="ARBA" id="ARBA00022827"/>
    </source>
</evidence>
<evidence type="ECO:0008006" key="13">
    <source>
        <dbReference type="Google" id="ProtNLM"/>
    </source>
</evidence>
<gene>
    <name evidence="9" type="ORF">ATNIH1004_006815</name>
    <name evidence="10" type="ORF">EYZ11_000413</name>
</gene>
<protein>
    <recommendedName>
        <fullName evidence="13">FAD/NAD(P)-binding domain-containing protein</fullName>
    </recommendedName>
</protein>
<keyword evidence="4" id="KW-0274">FAD</keyword>
<keyword evidence="3" id="KW-0285">Flavoprotein</keyword>
<proteinExistence type="inferred from homology"/>
<evidence type="ECO:0000256" key="7">
    <source>
        <dbReference type="ARBA" id="ARBA00023033"/>
    </source>
</evidence>
<name>A0A4S3JXB4_9EURO</name>
<evidence type="ECO:0000256" key="5">
    <source>
        <dbReference type="ARBA" id="ARBA00022857"/>
    </source>
</evidence>
<dbReference type="VEuPathDB" id="FungiDB:EYZ11_000413"/>
<sequence length="588" mass="66894">MTSESYDVLIIGAGFSGLYALYKFRTAGLRVRIFEAGDDIGGVWHWNRYPGARVDSEWPLYQLSVPDVWRDFNFSQRFPDHNEIRRYFAHVDRVLELKKDIQFQARVHSATWDDDTAIWTIRSESGHIAVARHLCLFTGLLHRAHKPDFPGLDIYQGQIIHSSAWPDSLDLSGKKVAVIGTGATGVQIIQELSKQVNQLTVFLRRPSTCFPMGNRPLTTAENDAWRPYFHVMHSAARNSHGGFPSVPPTREINDITIEELEAFFEEIWQAGGFNFFSRNFPSAFVDRDANRIVYDFWARKVRERIQDPVKRDLMAPLEPVYPILTRRTPLEQDFYESIDRKNVEVVGLRSTPISTFTEKGVRTDDGMLREFDYLVMATGFDSFTGSISEMNIQGRNGANLNQIWKEGVRTYLGMTVHGFPNCFLSYSPHAPTPLSNGPTILQCQVDFIVDAITKMEKDNLRSIEPTVEAETQWRETILNAAEKTLFLETDSWWIAANIPGKKKEMLTYLGGINQYEKECRETLDKWTGFVVREEKIKSNSKPEEGNGVSGESKDGEGVEGGMKNVKRRNRSSLSGLAAFLKEKLTVGH</sequence>
<evidence type="ECO:0000256" key="6">
    <source>
        <dbReference type="ARBA" id="ARBA00023002"/>
    </source>
</evidence>
<organism evidence="10 11">
    <name type="scientific">Aspergillus tanneri</name>
    <dbReference type="NCBI Taxonomy" id="1220188"/>
    <lineage>
        <taxon>Eukaryota</taxon>
        <taxon>Fungi</taxon>
        <taxon>Dikarya</taxon>
        <taxon>Ascomycota</taxon>
        <taxon>Pezizomycotina</taxon>
        <taxon>Eurotiomycetes</taxon>
        <taxon>Eurotiomycetidae</taxon>
        <taxon>Eurotiales</taxon>
        <taxon>Aspergillaceae</taxon>
        <taxon>Aspergillus</taxon>
        <taxon>Aspergillus subgen. Circumdati</taxon>
    </lineage>
</organism>
<dbReference type="InterPro" id="IPR050775">
    <property type="entry name" value="FAD-binding_Monooxygenases"/>
</dbReference>
<dbReference type="OrthoDB" id="66881at2759"/>
<dbReference type="PRINTS" id="PR00411">
    <property type="entry name" value="PNDRDTASEI"/>
</dbReference>
<dbReference type="GeneID" id="54329517"/>
<evidence type="ECO:0000313" key="10">
    <source>
        <dbReference type="EMBL" id="THD00088.1"/>
    </source>
</evidence>
<evidence type="ECO:0000256" key="8">
    <source>
        <dbReference type="SAM" id="MobiDB-lite"/>
    </source>
</evidence>
<evidence type="ECO:0000313" key="11">
    <source>
        <dbReference type="Proteomes" id="UP000308092"/>
    </source>
</evidence>
<keyword evidence="11" id="KW-1185">Reference proteome</keyword>
<keyword evidence="7" id="KW-0503">Monooxygenase</keyword>
<dbReference type="Gene3D" id="3.50.50.60">
    <property type="entry name" value="FAD/NAD(P)-binding domain"/>
    <property type="match status" value="2"/>
</dbReference>
<accession>A0A4S3JXB4</accession>
<dbReference type="PANTHER" id="PTHR43098">
    <property type="entry name" value="L-ORNITHINE N(5)-MONOOXYGENASE-RELATED"/>
    <property type="match status" value="1"/>
</dbReference>
<keyword evidence="5" id="KW-0521">NADP</keyword>
<evidence type="ECO:0000256" key="3">
    <source>
        <dbReference type="ARBA" id="ARBA00022630"/>
    </source>
</evidence>
<comment type="caution">
    <text evidence="10">The sequence shown here is derived from an EMBL/GenBank/DDBJ whole genome shotgun (WGS) entry which is preliminary data.</text>
</comment>
<dbReference type="GO" id="GO:0050660">
    <property type="term" value="F:flavin adenine dinucleotide binding"/>
    <property type="evidence" value="ECO:0007669"/>
    <property type="project" value="InterPro"/>
</dbReference>
<dbReference type="Pfam" id="PF00743">
    <property type="entry name" value="FMO-like"/>
    <property type="match status" value="1"/>
</dbReference>
<reference evidence="9 12" key="2">
    <citation type="submission" date="2019-08" db="EMBL/GenBank/DDBJ databases">
        <title>The genome sequence of a newly discovered highly antifungal drug resistant Aspergillus species, Aspergillus tanneri NIH 1004.</title>
        <authorList>
            <person name="Mounaud S."/>
            <person name="Singh I."/>
            <person name="Joardar V."/>
            <person name="Pakala S."/>
            <person name="Pakala S."/>
            <person name="Venepally P."/>
            <person name="Chung J.K."/>
            <person name="Losada L."/>
            <person name="Nierman W.C."/>
        </authorList>
    </citation>
    <scope>NUCLEOTIDE SEQUENCE [LARGE SCALE GENOMIC DNA]</scope>
    <source>
        <strain evidence="9 12">NIH1004</strain>
    </source>
</reference>
<dbReference type="EMBL" id="QUQM01000007">
    <property type="protein sequence ID" value="KAA8645396.1"/>
    <property type="molecule type" value="Genomic_DNA"/>
</dbReference>
<dbReference type="RefSeq" id="XP_033424757.1">
    <property type="nucleotide sequence ID" value="XM_033571442.1"/>
</dbReference>
<dbReference type="EMBL" id="SOSA01000006">
    <property type="protein sequence ID" value="THD00088.1"/>
    <property type="molecule type" value="Genomic_DNA"/>
</dbReference>
<keyword evidence="6" id="KW-0560">Oxidoreductase</keyword>
<evidence type="ECO:0000313" key="9">
    <source>
        <dbReference type="EMBL" id="KAA8645396.1"/>
    </source>
</evidence>
<comment type="similarity">
    <text evidence="2">Belongs to the FAD-binding monooxygenase family.</text>
</comment>
<dbReference type="AlphaFoldDB" id="A0A4S3JXB4"/>